<reference evidence="1 2" key="1">
    <citation type="submission" date="2014-07" db="EMBL/GenBank/DDBJ databases">
        <title>Genome Sequence of Rhodococcus opacus Strain R7, a Biodegrader of Mono- and Polycyclic Aromatic Hydrocarbons.</title>
        <authorList>
            <person name="Di Gennaro P."/>
            <person name="Zampolli J."/>
            <person name="Presti I."/>
            <person name="Cappelletti M."/>
            <person name="D'Ursi P."/>
            <person name="Orro A."/>
            <person name="Mezzelani A."/>
            <person name="Milanesi L."/>
        </authorList>
    </citation>
    <scope>NUCLEOTIDE SEQUENCE [LARGE SCALE GENOMIC DNA]</scope>
    <source>
        <strain evidence="1 2">R7</strain>
    </source>
</reference>
<gene>
    <name evidence="1" type="ORF">EP51_05090</name>
</gene>
<evidence type="ECO:0000313" key="1">
    <source>
        <dbReference type="EMBL" id="AII04012.1"/>
    </source>
</evidence>
<organism evidence="1 2">
    <name type="scientific">Rhodococcus opacus</name>
    <name type="common">Nocardia opaca</name>
    <dbReference type="NCBI Taxonomy" id="37919"/>
    <lineage>
        <taxon>Bacteria</taxon>
        <taxon>Bacillati</taxon>
        <taxon>Actinomycetota</taxon>
        <taxon>Actinomycetes</taxon>
        <taxon>Mycobacteriales</taxon>
        <taxon>Nocardiaceae</taxon>
        <taxon>Rhodococcus</taxon>
    </lineage>
</organism>
<dbReference type="SUPFAM" id="SSF54427">
    <property type="entry name" value="NTF2-like"/>
    <property type="match status" value="1"/>
</dbReference>
<dbReference type="RefSeq" id="WP_128638698.1">
    <property type="nucleotide sequence ID" value="NZ_CP008947.1"/>
</dbReference>
<protein>
    <recommendedName>
        <fullName evidence="3">SnoaL-like domain-containing protein</fullName>
    </recommendedName>
</protein>
<proteinExistence type="predicted"/>
<dbReference type="Gene3D" id="3.10.450.50">
    <property type="match status" value="1"/>
</dbReference>
<evidence type="ECO:0000313" key="2">
    <source>
        <dbReference type="Proteomes" id="UP000028488"/>
    </source>
</evidence>
<evidence type="ECO:0008006" key="3">
    <source>
        <dbReference type="Google" id="ProtNLM"/>
    </source>
</evidence>
<sequence>MNSTASHDEILRGVLDRWKAAVDAHEPDRVAAEFTADAIFQGLHPYTVGRQGVADYYASQPLGMTAAYRILETRRLADDVVLGYLNVDFSFTDRPTLTVYLSVLVRRSLDGDRIIHYQVSRLD</sequence>
<dbReference type="EMBL" id="CP008947">
    <property type="protein sequence ID" value="AII04012.1"/>
    <property type="molecule type" value="Genomic_DNA"/>
</dbReference>
<dbReference type="Proteomes" id="UP000028488">
    <property type="component" value="Chromosome"/>
</dbReference>
<accession>A0A076EFN9</accession>
<dbReference type="InterPro" id="IPR032710">
    <property type="entry name" value="NTF2-like_dom_sf"/>
</dbReference>
<name>A0A076EFN9_RHOOP</name>
<dbReference type="eggNOG" id="COG4875">
    <property type="taxonomic scope" value="Bacteria"/>
</dbReference>
<dbReference type="AlphaFoldDB" id="A0A076EFN9"/>